<evidence type="ECO:0000256" key="6">
    <source>
        <dbReference type="ARBA" id="ARBA00022801"/>
    </source>
</evidence>
<feature type="transmembrane region" description="Helical" evidence="9">
    <location>
        <begin position="214"/>
        <end position="233"/>
    </location>
</feature>
<sequence length="288" mass="32391">MSTLRLILKPALFTVGVGGTCFCAAAIAQYENRQPRFSKHKPTQIIIQDWVIRQQRRTDDLHGKLLEIRRKVNAWRNELSTGNKIAYTTIAANLVVLGAWRVPRLRSVMNKYFLSHINTKKIAISPMILSCFSHSSPLHFTFNMFALYSFSNIATALLGPEQLIALFISAGTISSLTSMTFRLATKRFTPSLGASGAILGVVAYVCICRPETNLLLFFIPIAAGNAIKALMVFDTVGLLARWSFIDHAGHLGGSCFGVWYAMYGEKLFYQYRKPIIEEWIKLRTKFKD</sequence>
<dbReference type="EMBL" id="GGYP01007643">
    <property type="protein sequence ID" value="MDE52414.1"/>
    <property type="molecule type" value="Transcribed_RNA"/>
</dbReference>
<dbReference type="GO" id="GO:0004252">
    <property type="term" value="F:serine-type endopeptidase activity"/>
    <property type="evidence" value="ECO:0007669"/>
    <property type="project" value="InterPro"/>
</dbReference>
<protein>
    <recommendedName>
        <fullName evidence="4">rhomboid protease</fullName>
        <ecNumber evidence="4">3.4.21.105</ecNumber>
    </recommendedName>
</protein>
<comment type="similarity">
    <text evidence="3">Belongs to the peptidase S54 family.</text>
</comment>
<dbReference type="EC" id="3.4.21.105" evidence="4"/>
<feature type="transmembrane region" description="Helical" evidence="9">
    <location>
        <begin position="6"/>
        <end position="28"/>
    </location>
</feature>
<evidence type="ECO:0000256" key="4">
    <source>
        <dbReference type="ARBA" id="ARBA00013039"/>
    </source>
</evidence>
<dbReference type="AlphaFoldDB" id="A0A6G1SPF9"/>
<feature type="transmembrane region" description="Helical" evidence="9">
    <location>
        <begin position="239"/>
        <end position="263"/>
    </location>
</feature>
<reference evidence="11" key="1">
    <citation type="submission" date="2018-10" db="EMBL/GenBank/DDBJ databases">
        <title>Transcriptome assembly of Aceria tosichella (Wheat curl mite) Type 2.</title>
        <authorList>
            <person name="Scully E.D."/>
            <person name="Geib S.M."/>
            <person name="Palmer N.A."/>
            <person name="Gupta A.K."/>
            <person name="Sarath G."/>
            <person name="Tatineni S."/>
        </authorList>
    </citation>
    <scope>NUCLEOTIDE SEQUENCE</scope>
    <source>
        <strain evidence="11">LincolnNE</strain>
    </source>
</reference>
<keyword evidence="7 9" id="KW-1133">Transmembrane helix</keyword>
<accession>A0A6G1SPF9</accession>
<feature type="domain" description="Peptidase S54 rhomboid" evidence="10">
    <location>
        <begin position="127"/>
        <end position="263"/>
    </location>
</feature>
<evidence type="ECO:0000256" key="9">
    <source>
        <dbReference type="SAM" id="Phobius"/>
    </source>
</evidence>
<evidence type="ECO:0000256" key="5">
    <source>
        <dbReference type="ARBA" id="ARBA00022692"/>
    </source>
</evidence>
<keyword evidence="8 9" id="KW-0472">Membrane</keyword>
<evidence type="ECO:0000256" key="3">
    <source>
        <dbReference type="ARBA" id="ARBA00009045"/>
    </source>
</evidence>
<dbReference type="Gene3D" id="1.20.1540.10">
    <property type="entry name" value="Rhomboid-like"/>
    <property type="match status" value="1"/>
</dbReference>
<dbReference type="FunFam" id="1.20.1540.10:FF:000012">
    <property type="entry name" value="Rhomboid family protein"/>
    <property type="match status" value="1"/>
</dbReference>
<feature type="transmembrane region" description="Helical" evidence="9">
    <location>
        <begin position="85"/>
        <end position="102"/>
    </location>
</feature>
<dbReference type="InterPro" id="IPR050925">
    <property type="entry name" value="Rhomboid_protease_S54"/>
</dbReference>
<evidence type="ECO:0000256" key="2">
    <source>
        <dbReference type="ARBA" id="ARBA00004141"/>
    </source>
</evidence>
<dbReference type="InterPro" id="IPR035952">
    <property type="entry name" value="Rhomboid-like_sf"/>
</dbReference>
<name>A0A6G1SPF9_9ACAR</name>
<dbReference type="PANTHER" id="PTHR43731:SF14">
    <property type="entry name" value="PRESENILIN-ASSOCIATED RHOMBOID-LIKE PROTEIN, MITOCHONDRIAL"/>
    <property type="match status" value="1"/>
</dbReference>
<gene>
    <name evidence="11" type="primary">PARL</name>
    <name evidence="11" type="ORF">g.7899</name>
</gene>
<dbReference type="Pfam" id="PF01694">
    <property type="entry name" value="Rhomboid"/>
    <property type="match status" value="1"/>
</dbReference>
<dbReference type="SUPFAM" id="SSF144091">
    <property type="entry name" value="Rhomboid-like"/>
    <property type="match status" value="1"/>
</dbReference>
<feature type="transmembrane region" description="Helical" evidence="9">
    <location>
        <begin position="190"/>
        <end position="207"/>
    </location>
</feature>
<evidence type="ECO:0000256" key="1">
    <source>
        <dbReference type="ARBA" id="ARBA00000156"/>
    </source>
</evidence>
<dbReference type="GO" id="GO:0006465">
    <property type="term" value="P:signal peptide processing"/>
    <property type="evidence" value="ECO:0007669"/>
    <property type="project" value="TreeGrafter"/>
</dbReference>
<dbReference type="GO" id="GO:0016020">
    <property type="term" value="C:membrane"/>
    <property type="evidence" value="ECO:0007669"/>
    <property type="project" value="UniProtKB-SubCell"/>
</dbReference>
<keyword evidence="6" id="KW-0378">Hydrolase</keyword>
<keyword evidence="5 9" id="KW-0812">Transmembrane</keyword>
<evidence type="ECO:0000256" key="7">
    <source>
        <dbReference type="ARBA" id="ARBA00022989"/>
    </source>
</evidence>
<comment type="subcellular location">
    <subcellularLocation>
        <location evidence="2">Membrane</location>
        <topology evidence="2">Multi-pass membrane protein</topology>
    </subcellularLocation>
</comment>
<evidence type="ECO:0000259" key="10">
    <source>
        <dbReference type="Pfam" id="PF01694"/>
    </source>
</evidence>
<dbReference type="InterPro" id="IPR022764">
    <property type="entry name" value="Peptidase_S54_rhomboid_dom"/>
</dbReference>
<dbReference type="PANTHER" id="PTHR43731">
    <property type="entry name" value="RHOMBOID PROTEASE"/>
    <property type="match status" value="1"/>
</dbReference>
<comment type="catalytic activity">
    <reaction evidence="1">
        <text>Cleaves type-1 transmembrane domains using a catalytic dyad composed of serine and histidine that are contributed by different transmembrane domains.</text>
        <dbReference type="EC" id="3.4.21.105"/>
    </reaction>
</comment>
<evidence type="ECO:0000313" key="11">
    <source>
        <dbReference type="EMBL" id="MDE52414.1"/>
    </source>
</evidence>
<proteinExistence type="inferred from homology"/>
<organism evidence="11">
    <name type="scientific">Aceria tosichella</name>
    <name type="common">wheat curl mite</name>
    <dbReference type="NCBI Taxonomy" id="561515"/>
    <lineage>
        <taxon>Eukaryota</taxon>
        <taxon>Metazoa</taxon>
        <taxon>Ecdysozoa</taxon>
        <taxon>Arthropoda</taxon>
        <taxon>Chelicerata</taxon>
        <taxon>Arachnida</taxon>
        <taxon>Acari</taxon>
        <taxon>Acariformes</taxon>
        <taxon>Trombidiformes</taxon>
        <taxon>Prostigmata</taxon>
        <taxon>Eupodina</taxon>
        <taxon>Eriophyoidea</taxon>
        <taxon>Eriophyidae</taxon>
        <taxon>Eriophyinae</taxon>
        <taxon>Aceriini</taxon>
        <taxon>Aceria</taxon>
    </lineage>
</organism>
<evidence type="ECO:0000256" key="8">
    <source>
        <dbReference type="ARBA" id="ARBA00023136"/>
    </source>
</evidence>